<dbReference type="PROSITE" id="PS50297">
    <property type="entry name" value="ANK_REP_REGION"/>
    <property type="match status" value="2"/>
</dbReference>
<evidence type="ECO:0000256" key="3">
    <source>
        <dbReference type="PROSITE-ProRule" id="PRU00023"/>
    </source>
</evidence>
<proteinExistence type="predicted"/>
<evidence type="ECO:0000313" key="5">
    <source>
        <dbReference type="EMBL" id="KAK9842348.1"/>
    </source>
</evidence>
<evidence type="ECO:0000256" key="4">
    <source>
        <dbReference type="SAM" id="MobiDB-lite"/>
    </source>
</evidence>
<dbReference type="SUPFAM" id="SSF48403">
    <property type="entry name" value="Ankyrin repeat"/>
    <property type="match status" value="1"/>
</dbReference>
<dbReference type="EMBL" id="JALJOU010000008">
    <property type="protein sequence ID" value="KAK9842348.1"/>
    <property type="molecule type" value="Genomic_DNA"/>
</dbReference>
<name>A0AAW1S7S6_9CHLO</name>
<keyword evidence="6" id="KW-1185">Reference proteome</keyword>
<dbReference type="Pfam" id="PF12796">
    <property type="entry name" value="Ank_2"/>
    <property type="match status" value="2"/>
</dbReference>
<feature type="compositionally biased region" description="Basic and acidic residues" evidence="4">
    <location>
        <begin position="547"/>
        <end position="556"/>
    </location>
</feature>
<comment type="caution">
    <text evidence="5">The sequence shown here is derived from an EMBL/GenBank/DDBJ whole genome shotgun (WGS) entry which is preliminary data.</text>
</comment>
<feature type="region of interest" description="Disordered" evidence="4">
    <location>
        <begin position="448"/>
        <end position="493"/>
    </location>
</feature>
<dbReference type="PROSITE" id="PS50088">
    <property type="entry name" value="ANK_REPEAT"/>
    <property type="match status" value="2"/>
</dbReference>
<sequence>MDAAVDEAKAHKKHNGLFVLACARGYLADAERLVEMGADVTACDKRRVSGLHYACGQGRLEVVRFLWSRGVELDAEDPGGRTPVHWAVLGARPDVLAFLLEKRAWAEGADGADDTPLHLAARSEDMEMLGALVAAVGRAGGRARNKRGLTPLGEAVAAGHAAAAELLATQGGGDVRDRPRGWSLAHLAAALAHPAALAVLLRHSAPAADADNAEALTPLHCAALASSAECVQMLLDAGADRAAAAADGRVPRDCALVSNSGLRERLATSAAPRPAARASGKAPAAPASPAEAFKALGEAEQARRVDRWATLDDPGARARVADGLPREILRRIEDLRTTHQILAIQRAINELHEDEDFQRDATLPHVRAAVDDTRGHGERLERYASDAVVMDVMAKLRRFQMVIAANGHHQVPFEDLLVGGTPGWQAKDEQRVRGMKIMAARQTRAAVAAATADSEEAAKSAADAEIDPPPPPQSQSAPEREVLPEEPPQPFTWQGFARYRQPACTSGCCYRCGLSSQHSGLNFYGRGAVKGTTPTPGPARAASRLPCKQDRGDERQPNAGACQGTTPTPGPARAVRPPAACT</sequence>
<evidence type="ECO:0000256" key="2">
    <source>
        <dbReference type="ARBA" id="ARBA00023043"/>
    </source>
</evidence>
<evidence type="ECO:0000256" key="1">
    <source>
        <dbReference type="ARBA" id="ARBA00022737"/>
    </source>
</evidence>
<feature type="compositionally biased region" description="Low complexity" evidence="4">
    <location>
        <begin position="564"/>
        <end position="582"/>
    </location>
</feature>
<protein>
    <submittedName>
        <fullName evidence="5">Uncharacterized protein</fullName>
    </submittedName>
</protein>
<feature type="region of interest" description="Disordered" evidence="4">
    <location>
        <begin position="267"/>
        <end position="289"/>
    </location>
</feature>
<keyword evidence="2 3" id="KW-0040">ANK repeat</keyword>
<dbReference type="AlphaFoldDB" id="A0AAW1S7S6"/>
<feature type="repeat" description="ANK" evidence="3">
    <location>
        <begin position="214"/>
        <end position="246"/>
    </location>
</feature>
<evidence type="ECO:0000313" key="6">
    <source>
        <dbReference type="Proteomes" id="UP001445335"/>
    </source>
</evidence>
<dbReference type="PANTHER" id="PTHR24198">
    <property type="entry name" value="ANKYRIN REPEAT AND PROTEIN KINASE DOMAIN-CONTAINING PROTEIN"/>
    <property type="match status" value="1"/>
</dbReference>
<dbReference type="InterPro" id="IPR036770">
    <property type="entry name" value="Ankyrin_rpt-contain_sf"/>
</dbReference>
<organism evidence="5 6">
    <name type="scientific">Elliptochloris bilobata</name>
    <dbReference type="NCBI Taxonomy" id="381761"/>
    <lineage>
        <taxon>Eukaryota</taxon>
        <taxon>Viridiplantae</taxon>
        <taxon>Chlorophyta</taxon>
        <taxon>core chlorophytes</taxon>
        <taxon>Trebouxiophyceae</taxon>
        <taxon>Trebouxiophyceae incertae sedis</taxon>
        <taxon>Elliptochloris clade</taxon>
        <taxon>Elliptochloris</taxon>
    </lineage>
</organism>
<dbReference type="PANTHER" id="PTHR24198:SF165">
    <property type="entry name" value="ANKYRIN REPEAT-CONTAINING PROTEIN-RELATED"/>
    <property type="match status" value="1"/>
</dbReference>
<dbReference type="Gene3D" id="1.25.40.20">
    <property type="entry name" value="Ankyrin repeat-containing domain"/>
    <property type="match status" value="2"/>
</dbReference>
<accession>A0AAW1S7S6</accession>
<reference evidence="5 6" key="1">
    <citation type="journal article" date="2024" name="Nat. Commun.">
        <title>Phylogenomics reveals the evolutionary origins of lichenization in chlorophyte algae.</title>
        <authorList>
            <person name="Puginier C."/>
            <person name="Libourel C."/>
            <person name="Otte J."/>
            <person name="Skaloud P."/>
            <person name="Haon M."/>
            <person name="Grisel S."/>
            <person name="Petersen M."/>
            <person name="Berrin J.G."/>
            <person name="Delaux P.M."/>
            <person name="Dal Grande F."/>
            <person name="Keller J."/>
        </authorList>
    </citation>
    <scope>NUCLEOTIDE SEQUENCE [LARGE SCALE GENOMIC DNA]</scope>
    <source>
        <strain evidence="5 6">SAG 245.80</strain>
    </source>
</reference>
<dbReference type="Proteomes" id="UP001445335">
    <property type="component" value="Unassembled WGS sequence"/>
</dbReference>
<dbReference type="InterPro" id="IPR002110">
    <property type="entry name" value="Ankyrin_rpt"/>
</dbReference>
<feature type="repeat" description="ANK" evidence="3">
    <location>
        <begin position="46"/>
        <end position="78"/>
    </location>
</feature>
<feature type="region of interest" description="Disordered" evidence="4">
    <location>
        <begin position="531"/>
        <end position="582"/>
    </location>
</feature>
<gene>
    <name evidence="5" type="ORF">WJX81_007989</name>
</gene>
<keyword evidence="1" id="KW-0677">Repeat</keyword>
<dbReference type="SMART" id="SM00248">
    <property type="entry name" value="ANK"/>
    <property type="match status" value="7"/>
</dbReference>